<reference evidence="1 2" key="1">
    <citation type="submission" date="2019-05" db="EMBL/GenBank/DDBJ databases">
        <title>Complete genome sequencing of Anaerostipes rhamnosivorans.</title>
        <authorList>
            <person name="Bui T.P.N."/>
            <person name="de Vos W.M."/>
        </authorList>
    </citation>
    <scope>NUCLEOTIDE SEQUENCE [LARGE SCALE GENOMIC DNA]</scope>
    <source>
        <strain evidence="1 2">1y2</strain>
    </source>
</reference>
<dbReference type="Pfam" id="PF13189">
    <property type="entry name" value="Cytidylate_kin2"/>
    <property type="match status" value="1"/>
</dbReference>
<dbReference type="AlphaFoldDB" id="A0A4P8I9R2"/>
<evidence type="ECO:0000313" key="2">
    <source>
        <dbReference type="Proteomes" id="UP000298653"/>
    </source>
</evidence>
<dbReference type="Proteomes" id="UP000298653">
    <property type="component" value="Chromosome"/>
</dbReference>
<dbReference type="EC" id="2.7.4.25" evidence="1"/>
<dbReference type="Gene3D" id="3.40.50.300">
    <property type="entry name" value="P-loop containing nucleotide triphosphate hydrolases"/>
    <property type="match status" value="1"/>
</dbReference>
<keyword evidence="2" id="KW-1185">Reference proteome</keyword>
<dbReference type="KEGG" id="arf:AR1Y2_0804"/>
<dbReference type="InterPro" id="IPR027417">
    <property type="entry name" value="P-loop_NTPase"/>
</dbReference>
<dbReference type="EMBL" id="CP040058">
    <property type="protein sequence ID" value="QCP34258.1"/>
    <property type="molecule type" value="Genomic_DNA"/>
</dbReference>
<gene>
    <name evidence="1" type="ORF">AR1Y2_0804</name>
</gene>
<name>A0A4P8I9R2_9FIRM</name>
<proteinExistence type="predicted"/>
<dbReference type="OrthoDB" id="9781180at2"/>
<dbReference type="SUPFAM" id="SSF52540">
    <property type="entry name" value="P-loop containing nucleoside triphosphate hydrolases"/>
    <property type="match status" value="1"/>
</dbReference>
<dbReference type="RefSeq" id="WP_137327824.1">
    <property type="nucleotide sequence ID" value="NZ_CP040058.1"/>
</dbReference>
<keyword evidence="1" id="KW-0418">Kinase</keyword>
<accession>A0A4P8I9R2</accession>
<dbReference type="GO" id="GO:0016301">
    <property type="term" value="F:kinase activity"/>
    <property type="evidence" value="ECO:0007669"/>
    <property type="project" value="UniProtKB-KW"/>
</dbReference>
<protein>
    <submittedName>
        <fullName evidence="1">Cytidylate kinase</fullName>
        <ecNumber evidence="1">2.7.4.25</ecNumber>
    </submittedName>
</protein>
<evidence type="ECO:0000313" key="1">
    <source>
        <dbReference type="EMBL" id="QCP34258.1"/>
    </source>
</evidence>
<sequence>MRPNTIICISREYGSGGHEIAEKLSEDLGIKLFDKELIARVAKMADVSEEYVTQREESGDYAYIFGVPIGHPATTPMDECILTPEKLFVIQSIAIRQIAEQEKSCIFVGRCADVILQKLPGSHSFFIHSSESVRIKRIMDTENVSEREAKRMMKKVDKERASYHNYYTKIKWGHPSNYELVINTGRTGIDKAVKVIESYLEE</sequence>
<keyword evidence="1" id="KW-0808">Transferase</keyword>
<organism evidence="1 2">
    <name type="scientific">Anaerostipes rhamnosivorans</name>
    <dbReference type="NCBI Taxonomy" id="1229621"/>
    <lineage>
        <taxon>Bacteria</taxon>
        <taxon>Bacillati</taxon>
        <taxon>Bacillota</taxon>
        <taxon>Clostridia</taxon>
        <taxon>Lachnospirales</taxon>
        <taxon>Lachnospiraceae</taxon>
        <taxon>Anaerostipes</taxon>
    </lineage>
</organism>